<feature type="compositionally biased region" description="Basic and acidic residues" evidence="2">
    <location>
        <begin position="466"/>
        <end position="482"/>
    </location>
</feature>
<dbReference type="SMART" id="SM01052">
    <property type="entry name" value="CAP_GLY"/>
    <property type="match status" value="1"/>
</dbReference>
<dbReference type="Gene3D" id="2.30.30.190">
    <property type="entry name" value="CAP Gly-rich-like domain"/>
    <property type="match status" value="1"/>
</dbReference>
<evidence type="ECO:0000313" key="4">
    <source>
        <dbReference type="EMBL" id="GIX85152.1"/>
    </source>
</evidence>
<comment type="caution">
    <text evidence="4">The sequence shown here is derived from an EMBL/GenBank/DDBJ whole genome shotgun (WGS) entry which is preliminary data.</text>
</comment>
<keyword evidence="5" id="KW-1185">Reference proteome</keyword>
<feature type="compositionally biased region" description="Polar residues" evidence="2">
    <location>
        <begin position="518"/>
        <end position="530"/>
    </location>
</feature>
<feature type="region of interest" description="Disordered" evidence="2">
    <location>
        <begin position="69"/>
        <end position="93"/>
    </location>
</feature>
<dbReference type="InterPro" id="IPR000938">
    <property type="entry name" value="CAP-Gly_domain"/>
</dbReference>
<organism evidence="4 5">
    <name type="scientific">Caerostris darwini</name>
    <dbReference type="NCBI Taxonomy" id="1538125"/>
    <lineage>
        <taxon>Eukaryota</taxon>
        <taxon>Metazoa</taxon>
        <taxon>Ecdysozoa</taxon>
        <taxon>Arthropoda</taxon>
        <taxon>Chelicerata</taxon>
        <taxon>Arachnida</taxon>
        <taxon>Araneae</taxon>
        <taxon>Araneomorphae</taxon>
        <taxon>Entelegynae</taxon>
        <taxon>Araneoidea</taxon>
        <taxon>Araneidae</taxon>
        <taxon>Caerostris</taxon>
    </lineage>
</organism>
<gene>
    <name evidence="4" type="primary">AVEN_134668_1</name>
    <name evidence="4" type="ORF">CDAR_100201</name>
</gene>
<feature type="compositionally biased region" description="Polar residues" evidence="2">
    <location>
        <begin position="443"/>
        <end position="464"/>
    </location>
</feature>
<dbReference type="PANTHER" id="PTHR18916">
    <property type="entry name" value="DYNACTIN 1-RELATED MICROTUBULE-BINDING"/>
    <property type="match status" value="1"/>
</dbReference>
<proteinExistence type="predicted"/>
<feature type="compositionally biased region" description="Basic and acidic residues" evidence="2">
    <location>
        <begin position="369"/>
        <end position="379"/>
    </location>
</feature>
<keyword evidence="1" id="KW-0175">Coiled coil</keyword>
<evidence type="ECO:0000256" key="2">
    <source>
        <dbReference type="SAM" id="MobiDB-lite"/>
    </source>
</evidence>
<evidence type="ECO:0000313" key="5">
    <source>
        <dbReference type="Proteomes" id="UP001054837"/>
    </source>
</evidence>
<reference evidence="4 5" key="1">
    <citation type="submission" date="2021-06" db="EMBL/GenBank/DDBJ databases">
        <title>Caerostris darwini draft genome.</title>
        <authorList>
            <person name="Kono N."/>
            <person name="Arakawa K."/>
        </authorList>
    </citation>
    <scope>NUCLEOTIDE SEQUENCE [LARGE SCALE GENOMIC DNA]</scope>
</reference>
<feature type="compositionally biased region" description="Basic and acidic residues" evidence="2">
    <location>
        <begin position="301"/>
        <end position="313"/>
    </location>
</feature>
<dbReference type="PROSITE" id="PS50245">
    <property type="entry name" value="CAP_GLY_2"/>
    <property type="match status" value="1"/>
</dbReference>
<dbReference type="Proteomes" id="UP001054837">
    <property type="component" value="Unassembled WGS sequence"/>
</dbReference>
<feature type="region of interest" description="Disordered" evidence="2">
    <location>
        <begin position="294"/>
        <end position="316"/>
    </location>
</feature>
<feature type="compositionally biased region" description="Basic and acidic residues" evidence="2">
    <location>
        <begin position="140"/>
        <end position="150"/>
    </location>
</feature>
<feature type="compositionally biased region" description="Basic residues" evidence="2">
    <location>
        <begin position="600"/>
        <end position="610"/>
    </location>
</feature>
<feature type="coiled-coil region" evidence="1">
    <location>
        <begin position="389"/>
        <end position="416"/>
    </location>
</feature>
<accession>A0AAV4NPP0</accession>
<dbReference type="EMBL" id="BPLQ01001758">
    <property type="protein sequence ID" value="GIX85152.1"/>
    <property type="molecule type" value="Genomic_DNA"/>
</dbReference>
<feature type="domain" description="CAP-Gly" evidence="3">
    <location>
        <begin position="25"/>
        <end position="67"/>
    </location>
</feature>
<feature type="region of interest" description="Disordered" evidence="2">
    <location>
        <begin position="128"/>
        <end position="154"/>
    </location>
</feature>
<dbReference type="AlphaFoldDB" id="A0AAV4NPP0"/>
<dbReference type="Pfam" id="PF01302">
    <property type="entry name" value="CAP_GLY"/>
    <property type="match status" value="1"/>
</dbReference>
<feature type="compositionally biased region" description="Polar residues" evidence="2">
    <location>
        <begin position="128"/>
        <end position="139"/>
    </location>
</feature>
<feature type="region of interest" description="Disordered" evidence="2">
    <location>
        <begin position="362"/>
        <end position="383"/>
    </location>
</feature>
<feature type="region of interest" description="Disordered" evidence="2">
    <location>
        <begin position="518"/>
        <end position="610"/>
    </location>
</feature>
<sequence length="610" mass="69739">MEIFKLDDRVKVIGKNVKGKVAFIGKTHLSEGTMFGIVLDKPKGRSSGTIGGVRYFMCPKNHGVFVRSCQLEPDSGDSSHDSDDSSTAIAPRPIYPNYLKHSSKLNFRKSKSHSKDFEHVSKVNTLKQDIQQRSVQDTVQSKDTDTKDNSDSAMKIGKNKQLHPKFVDKRAAIDEKIRFLSEKVNERNCQIDNIHRNLKKLKTYLKWSRGFDNKGNQMKALLDNVIDGVIKNMEESIDEGEFGKFYDFSAGDSGLEKENSILIQQVWDLEKKNETLVNCVTQIRDILLNSWGKPRSLSRNNDTHRKTNADKTKRNNISPKKQNIINSETSRVKQCSNEIPLLNQKQLGEIEKEKQYLDSLHEKKSKKKCVGDSKTEQKLNESSTAEIKAENMRNYIESLAHDIKQYNRETNADQKEEVFNNSKENSKTNLECKNIEKIQGAFNSNDINENSKGDSSTNTHSEFLSSEDRLRFEPYTVDERPKFQQNTSDKSDHALLEGKNSTTDLFELISNLMNNIAESEQDEPSANNMSKIKERKSEPTDSHNKHQSEEDSCKIEKTSNNMKLSKSEDVLKSSKTSLTGNTRKEKPPRKSVYSNQNTDKRKHNKPERKE</sequence>
<name>A0AAV4NPP0_9ARAC</name>
<feature type="region of interest" description="Disordered" evidence="2">
    <location>
        <begin position="443"/>
        <end position="496"/>
    </location>
</feature>
<evidence type="ECO:0000259" key="3">
    <source>
        <dbReference type="PROSITE" id="PS50245"/>
    </source>
</evidence>
<dbReference type="InterPro" id="IPR036859">
    <property type="entry name" value="CAP-Gly_dom_sf"/>
</dbReference>
<evidence type="ECO:0000256" key="1">
    <source>
        <dbReference type="SAM" id="Coils"/>
    </source>
</evidence>
<dbReference type="SUPFAM" id="SSF74924">
    <property type="entry name" value="Cap-Gly domain"/>
    <property type="match status" value="1"/>
</dbReference>
<feature type="compositionally biased region" description="Basic and acidic residues" evidence="2">
    <location>
        <begin position="531"/>
        <end position="557"/>
    </location>
</feature>
<protein>
    <submittedName>
        <fullName evidence="4">CAP-Gly domain-containing protein</fullName>
    </submittedName>
</protein>